<dbReference type="InterPro" id="IPR036075">
    <property type="entry name" value="ARMT-1-like_metal-bd_sf"/>
</dbReference>
<sequence length="289" mass="31922">MNIDLACVGCIVNQSVKVADAIGADSALRKKLLTTVDAMSKEFSFDLTPPEIAADVYEKMAEIAHKEDLYAEVKEHSTQKARSFVPFLKEKLQNSDDKLLTATKIAVAGNVIDLAAEVTFDLEEELEKIFHTEFAHNDFEALREQLACAKSVTILGDNVGEHIFDYMFIQVLQELYPQIHFSYMVRGCPIINDVTLKEAQEAGFDKLCELIDSGVNTPGFTYERASEYAQSVFDSADVVISKGMGNYECLSPSHRGNICFLLKVKCEVVAASLGKSVGDIVCKLTNKNV</sequence>
<dbReference type="InterPro" id="IPR002791">
    <property type="entry name" value="ARMT1-like_metal-bd"/>
</dbReference>
<dbReference type="EMBL" id="CP041406">
    <property type="protein sequence ID" value="QOP46354.1"/>
    <property type="molecule type" value="Genomic_DNA"/>
</dbReference>
<dbReference type="SUPFAM" id="SSF111321">
    <property type="entry name" value="AF1104-like"/>
    <property type="match status" value="1"/>
</dbReference>
<protein>
    <submittedName>
        <fullName evidence="2">DUF89 family protein</fullName>
    </submittedName>
</protein>
<dbReference type="Gene3D" id="1.10.285.20">
    <property type="entry name" value="Uncharacterised protein PF01937, DUF89, domain 2"/>
    <property type="match status" value="1"/>
</dbReference>
<dbReference type="KEGG" id="spal:FM071_08650"/>
<dbReference type="AlphaFoldDB" id="A0A7M1B9H3"/>
<dbReference type="InterPro" id="IPR014444">
    <property type="entry name" value="PH1575-like"/>
</dbReference>
<feature type="domain" description="Damage-control phosphatase ARMT1-like metal-binding" evidence="1">
    <location>
        <begin position="6"/>
        <end position="280"/>
    </location>
</feature>
<organism evidence="2 3">
    <name type="scientific">Sulfurimonas paralvinellae</name>
    <dbReference type="NCBI Taxonomy" id="317658"/>
    <lineage>
        <taxon>Bacteria</taxon>
        <taxon>Pseudomonadati</taxon>
        <taxon>Campylobacterota</taxon>
        <taxon>Epsilonproteobacteria</taxon>
        <taxon>Campylobacterales</taxon>
        <taxon>Sulfurimonadaceae</taxon>
        <taxon>Sulfurimonas</taxon>
    </lineage>
</organism>
<dbReference type="Proteomes" id="UP000593580">
    <property type="component" value="Chromosome"/>
</dbReference>
<gene>
    <name evidence="2" type="ORF">FM071_08650</name>
</gene>
<accession>A0A7M1B9H3</accession>
<name>A0A7M1B9H3_9BACT</name>
<keyword evidence="3" id="KW-1185">Reference proteome</keyword>
<evidence type="ECO:0000313" key="3">
    <source>
        <dbReference type="Proteomes" id="UP000593580"/>
    </source>
</evidence>
<evidence type="ECO:0000259" key="1">
    <source>
        <dbReference type="Pfam" id="PF01937"/>
    </source>
</evidence>
<dbReference type="Gene3D" id="3.40.50.10880">
    <property type="entry name" value="Uncharacterised protein PF01937, DUF89, domain 3"/>
    <property type="match status" value="1"/>
</dbReference>
<proteinExistence type="predicted"/>
<dbReference type="PIRSF" id="PIRSF006593">
    <property type="entry name" value="UCP006593"/>
    <property type="match status" value="1"/>
</dbReference>
<evidence type="ECO:0000313" key="2">
    <source>
        <dbReference type="EMBL" id="QOP46354.1"/>
    </source>
</evidence>
<dbReference type="Pfam" id="PF01937">
    <property type="entry name" value="ARMT1-like_dom"/>
    <property type="match status" value="1"/>
</dbReference>
<reference evidence="2 3" key="1">
    <citation type="submission" date="2019-07" db="EMBL/GenBank/DDBJ databases">
        <title>Sulfurimonas paralvinellae sp. nov., a novel mesophilic, hydrogen- and sulfur-oxidizing chemolithoautotroph within the Epsilonproteo- bacteria isolated from a deep-sea hydrothermal vent polychaete nest, reclassification of Thiomicrospira denitrificans as Sulfurimonas denitrificans comb. nov. and emended description of the genus Sulfurimonas.</title>
        <authorList>
            <person name="Wang S."/>
            <person name="Jiang L."/>
            <person name="Shao Z."/>
        </authorList>
    </citation>
    <scope>NUCLEOTIDE SEQUENCE [LARGE SCALE GENOMIC DNA]</scope>
    <source>
        <strain evidence="2 3">GO25</strain>
    </source>
</reference>
<dbReference type="RefSeq" id="WP_193110613.1">
    <property type="nucleotide sequence ID" value="NZ_CP041406.1"/>
</dbReference>